<name>A0A6H5HEQ1_9HEMI</name>
<gene>
    <name evidence="1" type="ORF">NTEN_LOCUS18792</name>
</gene>
<reference evidence="1 2" key="1">
    <citation type="submission" date="2020-02" db="EMBL/GenBank/DDBJ databases">
        <authorList>
            <person name="Ferguson B K."/>
        </authorList>
    </citation>
    <scope>NUCLEOTIDE SEQUENCE [LARGE SCALE GENOMIC DNA]</scope>
</reference>
<organism evidence="1 2">
    <name type="scientific">Nesidiocoris tenuis</name>
    <dbReference type="NCBI Taxonomy" id="355587"/>
    <lineage>
        <taxon>Eukaryota</taxon>
        <taxon>Metazoa</taxon>
        <taxon>Ecdysozoa</taxon>
        <taxon>Arthropoda</taxon>
        <taxon>Hexapoda</taxon>
        <taxon>Insecta</taxon>
        <taxon>Pterygota</taxon>
        <taxon>Neoptera</taxon>
        <taxon>Paraneoptera</taxon>
        <taxon>Hemiptera</taxon>
        <taxon>Heteroptera</taxon>
        <taxon>Panheteroptera</taxon>
        <taxon>Cimicomorpha</taxon>
        <taxon>Miridae</taxon>
        <taxon>Dicyphina</taxon>
        <taxon>Nesidiocoris</taxon>
    </lineage>
</organism>
<proteinExistence type="predicted"/>
<protein>
    <submittedName>
        <fullName evidence="1">Uncharacterized protein</fullName>
    </submittedName>
</protein>
<dbReference type="EMBL" id="CADCXU010027735">
    <property type="protein sequence ID" value="CAB0014358.1"/>
    <property type="molecule type" value="Genomic_DNA"/>
</dbReference>
<dbReference type="AlphaFoldDB" id="A0A6H5HEQ1"/>
<sequence>MVIRRKSRRTAWNRFSERAPIPRSTISSKFVPSFVVKHSSTVVRTFSSSMCEKPSAT</sequence>
<evidence type="ECO:0000313" key="1">
    <source>
        <dbReference type="EMBL" id="CAB0014358.1"/>
    </source>
</evidence>
<dbReference type="Proteomes" id="UP000479000">
    <property type="component" value="Unassembled WGS sequence"/>
</dbReference>
<feature type="non-terminal residue" evidence="1">
    <location>
        <position position="57"/>
    </location>
</feature>
<evidence type="ECO:0000313" key="2">
    <source>
        <dbReference type="Proteomes" id="UP000479000"/>
    </source>
</evidence>
<accession>A0A6H5HEQ1</accession>
<keyword evidence="2" id="KW-1185">Reference proteome</keyword>